<name>A0A9P6AB32_PLEER</name>
<dbReference type="AlphaFoldDB" id="A0A9P6AB32"/>
<sequence>MPKTTQNLPGVMMSICLLLILGVATRTTSAQWIDYTANGFATMTHYTLPRDYVAACGCTPSSTHYPTAALSQMAFGSSAAFGPGCGRCFKLTLLNTFLSDPPFYPAESKSITVKITDLCPLGGDWCSATSNKPNKAGLSLNFDLAFPSSSIPDDFFPSNEAFYGYTDFGVWNTSYQVVPCNENWPGSRNQAALGSVANQGPECVCCPAEPTGNINDTCTSYSDKNGLPPDTRTNASEAIYTPRLSLYPALLLSLLYLLACNMAL</sequence>
<dbReference type="InterPro" id="IPR036908">
    <property type="entry name" value="RlpA-like_sf"/>
</dbReference>
<comment type="caution">
    <text evidence="3">The sequence shown here is derived from an EMBL/GenBank/DDBJ whole genome shotgun (WGS) entry which is preliminary data.</text>
</comment>
<dbReference type="InterPro" id="IPR007112">
    <property type="entry name" value="Expansin/allergen_DPBB_dom"/>
</dbReference>
<proteinExistence type="predicted"/>
<dbReference type="SUPFAM" id="SSF50685">
    <property type="entry name" value="Barwin-like endoglucanases"/>
    <property type="match status" value="1"/>
</dbReference>
<feature type="domain" description="Expansin-like EG45" evidence="2">
    <location>
        <begin position="53"/>
        <end position="185"/>
    </location>
</feature>
<evidence type="ECO:0000256" key="1">
    <source>
        <dbReference type="SAM" id="SignalP"/>
    </source>
</evidence>
<evidence type="ECO:0000313" key="3">
    <source>
        <dbReference type="EMBL" id="KAF9501840.1"/>
    </source>
</evidence>
<gene>
    <name evidence="3" type="ORF">BDN71DRAFT_1438542</name>
</gene>
<dbReference type="CDD" id="cd22278">
    <property type="entry name" value="DPBB_GH45_endoglucanase"/>
    <property type="match status" value="1"/>
</dbReference>
<organism evidence="3 4">
    <name type="scientific">Pleurotus eryngii</name>
    <name type="common">Boletus of the steppes</name>
    <dbReference type="NCBI Taxonomy" id="5323"/>
    <lineage>
        <taxon>Eukaryota</taxon>
        <taxon>Fungi</taxon>
        <taxon>Dikarya</taxon>
        <taxon>Basidiomycota</taxon>
        <taxon>Agaricomycotina</taxon>
        <taxon>Agaricomycetes</taxon>
        <taxon>Agaricomycetidae</taxon>
        <taxon>Agaricales</taxon>
        <taxon>Pleurotineae</taxon>
        <taxon>Pleurotaceae</taxon>
        <taxon>Pleurotus</taxon>
    </lineage>
</organism>
<protein>
    <recommendedName>
        <fullName evidence="2">Expansin-like EG45 domain-containing protein</fullName>
    </recommendedName>
</protein>
<keyword evidence="1" id="KW-0732">Signal</keyword>
<reference evidence="3" key="1">
    <citation type="submission" date="2020-11" db="EMBL/GenBank/DDBJ databases">
        <authorList>
            <consortium name="DOE Joint Genome Institute"/>
            <person name="Ahrendt S."/>
            <person name="Riley R."/>
            <person name="Andreopoulos W."/>
            <person name="Labutti K."/>
            <person name="Pangilinan J."/>
            <person name="Ruiz-Duenas F.J."/>
            <person name="Barrasa J.M."/>
            <person name="Sanchez-Garcia M."/>
            <person name="Camarero S."/>
            <person name="Miyauchi S."/>
            <person name="Serrano A."/>
            <person name="Linde D."/>
            <person name="Babiker R."/>
            <person name="Drula E."/>
            <person name="Ayuso-Fernandez I."/>
            <person name="Pacheco R."/>
            <person name="Padilla G."/>
            <person name="Ferreira P."/>
            <person name="Barriuso J."/>
            <person name="Kellner H."/>
            <person name="Castanera R."/>
            <person name="Alfaro M."/>
            <person name="Ramirez L."/>
            <person name="Pisabarro A.G."/>
            <person name="Kuo A."/>
            <person name="Tritt A."/>
            <person name="Lipzen A."/>
            <person name="He G."/>
            <person name="Yan M."/>
            <person name="Ng V."/>
            <person name="Cullen D."/>
            <person name="Martin F."/>
            <person name="Rosso M.-N."/>
            <person name="Henrissat B."/>
            <person name="Hibbett D."/>
            <person name="Martinez A.T."/>
            <person name="Grigoriev I.V."/>
        </authorList>
    </citation>
    <scope>NUCLEOTIDE SEQUENCE</scope>
    <source>
        <strain evidence="3">ATCC 90797</strain>
    </source>
</reference>
<evidence type="ECO:0000313" key="4">
    <source>
        <dbReference type="Proteomes" id="UP000807025"/>
    </source>
</evidence>
<dbReference type="PROSITE" id="PS50842">
    <property type="entry name" value="EXPANSIN_EG45"/>
    <property type="match status" value="1"/>
</dbReference>
<accession>A0A9P6AB32</accession>
<dbReference type="EMBL" id="MU154522">
    <property type="protein sequence ID" value="KAF9501840.1"/>
    <property type="molecule type" value="Genomic_DNA"/>
</dbReference>
<keyword evidence="4" id="KW-1185">Reference proteome</keyword>
<evidence type="ECO:0000259" key="2">
    <source>
        <dbReference type="PROSITE" id="PS50842"/>
    </source>
</evidence>
<dbReference type="Pfam" id="PF22514">
    <property type="entry name" value="EXPB1_D1"/>
    <property type="match status" value="1"/>
</dbReference>
<dbReference type="OrthoDB" id="5823761at2759"/>
<dbReference type="Proteomes" id="UP000807025">
    <property type="component" value="Unassembled WGS sequence"/>
</dbReference>
<dbReference type="Gene3D" id="2.40.40.10">
    <property type="entry name" value="RlpA-like domain"/>
    <property type="match status" value="1"/>
</dbReference>
<feature type="signal peptide" evidence="1">
    <location>
        <begin position="1"/>
        <end position="30"/>
    </location>
</feature>
<feature type="chain" id="PRO_5040191912" description="Expansin-like EG45 domain-containing protein" evidence="1">
    <location>
        <begin position="31"/>
        <end position="264"/>
    </location>
</feature>